<dbReference type="Pfam" id="PF10720">
    <property type="entry name" value="DUF2515"/>
    <property type="match status" value="1"/>
</dbReference>
<dbReference type="Proteomes" id="UP000018890">
    <property type="component" value="Unassembled WGS sequence"/>
</dbReference>
<dbReference type="InterPro" id="IPR019658">
    <property type="entry name" value="DUF2515"/>
</dbReference>
<reference evidence="1" key="1">
    <citation type="journal article" date="2014" name="Genome Announc.">
        <title>Draft Genome Sequences of Three Alkaliphilic Bacillus Strains, Bacillus wakoensis JCM 9140T, Bacillus akibai JCM 9157T, and Bacillus hemicellulosilyticus JCM 9152T.</title>
        <authorList>
            <person name="Yuki M."/>
            <person name="Oshima K."/>
            <person name="Suda W."/>
            <person name="Oshida Y."/>
            <person name="Kitamura K."/>
            <person name="Iida T."/>
            <person name="Hattori M."/>
            <person name="Ohkuma M."/>
        </authorList>
    </citation>
    <scope>NUCLEOTIDE SEQUENCE [LARGE SCALE GENOMIC DNA]</scope>
    <source>
        <strain evidence="1">JCM 9140</strain>
    </source>
</reference>
<evidence type="ECO:0000313" key="1">
    <source>
        <dbReference type="EMBL" id="GAE26568.1"/>
    </source>
</evidence>
<comment type="caution">
    <text evidence="1">The sequence shown here is derived from an EMBL/GenBank/DDBJ whole genome shotgun (WGS) entry which is preliminary data.</text>
</comment>
<dbReference type="EMBL" id="BAUT01000027">
    <property type="protein sequence ID" value="GAE26568.1"/>
    <property type="molecule type" value="Genomic_DNA"/>
</dbReference>
<sequence length="401" mass="47026">MNMLKKATQIPSAIKQYAMNAFDKYRYESNNKREWERLSLESSELQKLQQKLLISSKEETSKNPLSTSDKILIAELKQKIRTHNQNNVTRTKAYLNFYLKHPEIHWAFLAHLVSRNGGWNMTDLKGDLTKALSAKRKKDFFHFLERANALIFHDAYPQLLLYEESKQQNKNLFYLLPFFHVSQFMSPIWNHFFLNKNSKLLTIALIINEQHYIENRVIQHSYFKKHVIQTPLFQAQDLFQFTKVLFPYEQTKKKRKVAGVNVTNFESVTERINVGKRLYAMVFGLNPLHQDITTFATNVPHTGSRSDYWPTVFTSKEKKKTQKASPCASNEIIYSPKLANAWNDVSHTFSDQSDWYQDSNVFSHFSAIDVPTAFDLTNDYCRHLQKLTVGAHAYKKVKKFF</sequence>
<protein>
    <recommendedName>
        <fullName evidence="3">DUF2515 domain-containing protein</fullName>
    </recommendedName>
</protein>
<evidence type="ECO:0000313" key="2">
    <source>
        <dbReference type="Proteomes" id="UP000018890"/>
    </source>
</evidence>
<keyword evidence="2" id="KW-1185">Reference proteome</keyword>
<proteinExistence type="predicted"/>
<evidence type="ECO:0008006" key="3">
    <source>
        <dbReference type="Google" id="ProtNLM"/>
    </source>
</evidence>
<dbReference type="OrthoDB" id="2690514at2"/>
<dbReference type="STRING" id="1236970.JCM9140_2650"/>
<dbReference type="AlphaFoldDB" id="W4Q4D5"/>
<name>W4Q4D5_9BACI</name>
<accession>W4Q4D5</accession>
<organism evidence="1 2">
    <name type="scientific">Halalkalibacter wakoensis JCM 9140</name>
    <dbReference type="NCBI Taxonomy" id="1236970"/>
    <lineage>
        <taxon>Bacteria</taxon>
        <taxon>Bacillati</taxon>
        <taxon>Bacillota</taxon>
        <taxon>Bacilli</taxon>
        <taxon>Bacillales</taxon>
        <taxon>Bacillaceae</taxon>
        <taxon>Halalkalibacter</taxon>
    </lineage>
</organism>
<gene>
    <name evidence="1" type="ORF">JCM9140_2650</name>
</gene>